<reference evidence="2 3" key="1">
    <citation type="submission" date="2024-04" db="EMBL/GenBank/DDBJ databases">
        <authorList>
            <person name="Fracassetti M."/>
        </authorList>
    </citation>
    <scope>NUCLEOTIDE SEQUENCE [LARGE SCALE GENOMIC DNA]</scope>
</reference>
<dbReference type="EMBL" id="OZ034818">
    <property type="protein sequence ID" value="CAL1389081.1"/>
    <property type="molecule type" value="Genomic_DNA"/>
</dbReference>
<evidence type="ECO:0000313" key="2">
    <source>
        <dbReference type="EMBL" id="CAL1389081.1"/>
    </source>
</evidence>
<keyword evidence="3" id="KW-1185">Reference proteome</keyword>
<name>A0AAV2ET41_9ROSI</name>
<protein>
    <submittedName>
        <fullName evidence="2">Uncharacterized protein</fullName>
    </submittedName>
</protein>
<feature type="region of interest" description="Disordered" evidence="1">
    <location>
        <begin position="1"/>
        <end position="30"/>
    </location>
</feature>
<evidence type="ECO:0000256" key="1">
    <source>
        <dbReference type="SAM" id="MobiDB-lite"/>
    </source>
</evidence>
<gene>
    <name evidence="2" type="ORF">LTRI10_LOCUS29966</name>
</gene>
<evidence type="ECO:0000313" key="3">
    <source>
        <dbReference type="Proteomes" id="UP001497516"/>
    </source>
</evidence>
<organism evidence="2 3">
    <name type="scientific">Linum trigynum</name>
    <dbReference type="NCBI Taxonomy" id="586398"/>
    <lineage>
        <taxon>Eukaryota</taxon>
        <taxon>Viridiplantae</taxon>
        <taxon>Streptophyta</taxon>
        <taxon>Embryophyta</taxon>
        <taxon>Tracheophyta</taxon>
        <taxon>Spermatophyta</taxon>
        <taxon>Magnoliopsida</taxon>
        <taxon>eudicotyledons</taxon>
        <taxon>Gunneridae</taxon>
        <taxon>Pentapetalae</taxon>
        <taxon>rosids</taxon>
        <taxon>fabids</taxon>
        <taxon>Malpighiales</taxon>
        <taxon>Linaceae</taxon>
        <taxon>Linum</taxon>
    </lineage>
</organism>
<dbReference type="Proteomes" id="UP001497516">
    <property type="component" value="Chromosome 5"/>
</dbReference>
<proteinExistence type="predicted"/>
<accession>A0AAV2ET41</accession>
<sequence>MALRPTKNVHASNFVSKEHNVGTGVPVAKGTPQLSNIARIASQARNPAEGALTIVDVPIREARLGELNGSRKTTPVQTNA</sequence>
<dbReference type="AlphaFoldDB" id="A0AAV2ET41"/>